<dbReference type="KEGG" id="msv:Mesil_0376"/>
<accession>D7BI43</accession>
<keyword evidence="4 6" id="KW-1133">Transmembrane helix</keyword>
<dbReference type="InterPro" id="IPR002794">
    <property type="entry name" value="DUF92_TMEM19"/>
</dbReference>
<reference evidence="7 8" key="1">
    <citation type="journal article" date="2010" name="Stand. Genomic Sci.">
        <title>Complete genome sequence of Meiothermus silvanus type strain (VI-R2).</title>
        <authorList>
            <person name="Sikorski J."/>
            <person name="Tindall B.J."/>
            <person name="Lowry S."/>
            <person name="Lucas S."/>
            <person name="Nolan M."/>
            <person name="Copeland A."/>
            <person name="Glavina Del Rio T."/>
            <person name="Tice H."/>
            <person name="Cheng J.F."/>
            <person name="Han C."/>
            <person name="Pitluck S."/>
            <person name="Liolios K."/>
            <person name="Ivanova N."/>
            <person name="Mavromatis K."/>
            <person name="Mikhailova N."/>
            <person name="Pati A."/>
            <person name="Goodwin L."/>
            <person name="Chen A."/>
            <person name="Palaniappan K."/>
            <person name="Land M."/>
            <person name="Hauser L."/>
            <person name="Chang Y.J."/>
            <person name="Jeffries C.D."/>
            <person name="Rohde M."/>
            <person name="Goker M."/>
            <person name="Woyke T."/>
            <person name="Bristow J."/>
            <person name="Eisen J.A."/>
            <person name="Markowitz V."/>
            <person name="Hugenholtz P."/>
            <person name="Kyrpides N.C."/>
            <person name="Klenk H.P."/>
            <person name="Lapidus A."/>
        </authorList>
    </citation>
    <scope>NUCLEOTIDE SEQUENCE [LARGE SCALE GENOMIC DNA]</scope>
    <source>
        <strain evidence="8">ATCC 700542 / DSM 9946 / VI-R2</strain>
    </source>
</reference>
<sequence length="226" mass="23163">MIFSFAFSLCVAFAVGWLAERLGWLRPKSAWAAAWVGGLPLWAGGIPAALAVILLVALGSIASRLNPKSRDRKGRTALQVLANGLPAALGIALGSPLFFLGAIATAAADTLATEVGARSSTAWHPLKGPVSSGTNAAISLPGTLGLIVGAMLFGLFGLALGQPVWPVALGGITGAFADTLLGLLEDRLEGWSNDLTNLLATTLGGLFALGLGSWILYEPGQTHVRL</sequence>
<feature type="transmembrane region" description="Helical" evidence="6">
    <location>
        <begin position="42"/>
        <end position="63"/>
    </location>
</feature>
<keyword evidence="5 6" id="KW-0472">Membrane</keyword>
<dbReference type="STRING" id="526227.Mesil_0376"/>
<dbReference type="Pfam" id="PF01940">
    <property type="entry name" value="DUF92"/>
    <property type="match status" value="1"/>
</dbReference>
<dbReference type="RefSeq" id="WP_013156924.1">
    <property type="nucleotide sequence ID" value="NC_014212.1"/>
</dbReference>
<dbReference type="OrthoDB" id="27484at2"/>
<feature type="transmembrane region" description="Helical" evidence="6">
    <location>
        <begin position="84"/>
        <end position="108"/>
    </location>
</feature>
<evidence type="ECO:0000256" key="5">
    <source>
        <dbReference type="ARBA" id="ARBA00023136"/>
    </source>
</evidence>
<evidence type="ECO:0000313" key="7">
    <source>
        <dbReference type="EMBL" id="ADH62317.1"/>
    </source>
</evidence>
<dbReference type="eggNOG" id="COG1836">
    <property type="taxonomic scope" value="Bacteria"/>
</dbReference>
<dbReference type="Proteomes" id="UP000001916">
    <property type="component" value="Chromosome"/>
</dbReference>
<organism evidence="7 8">
    <name type="scientific">Allomeiothermus silvanus (strain ATCC 700542 / DSM 9946 / NBRC 106475 / NCIMB 13440 / VI-R2)</name>
    <name type="common">Thermus silvanus</name>
    <dbReference type="NCBI Taxonomy" id="526227"/>
    <lineage>
        <taxon>Bacteria</taxon>
        <taxon>Thermotogati</taxon>
        <taxon>Deinococcota</taxon>
        <taxon>Deinococci</taxon>
        <taxon>Thermales</taxon>
        <taxon>Thermaceae</taxon>
        <taxon>Allomeiothermus</taxon>
    </lineage>
</organism>
<keyword evidence="8" id="KW-1185">Reference proteome</keyword>
<feature type="transmembrane region" description="Helical" evidence="6">
    <location>
        <begin position="196"/>
        <end position="217"/>
    </location>
</feature>
<evidence type="ECO:0000256" key="4">
    <source>
        <dbReference type="ARBA" id="ARBA00022989"/>
    </source>
</evidence>
<evidence type="ECO:0000313" key="8">
    <source>
        <dbReference type="Proteomes" id="UP000001916"/>
    </source>
</evidence>
<protein>
    <recommendedName>
        <fullName evidence="9">DUF92 domain-containing protein</fullName>
    </recommendedName>
</protein>
<proteinExistence type="inferred from homology"/>
<evidence type="ECO:0000256" key="6">
    <source>
        <dbReference type="SAM" id="Phobius"/>
    </source>
</evidence>
<evidence type="ECO:0000256" key="2">
    <source>
        <dbReference type="ARBA" id="ARBA00009012"/>
    </source>
</evidence>
<comment type="similarity">
    <text evidence="2">Belongs to the TMEM19 family.</text>
</comment>
<gene>
    <name evidence="7" type="ordered locus">Mesil_0376</name>
</gene>
<comment type="subcellular location">
    <subcellularLocation>
        <location evidence="1">Membrane</location>
        <topology evidence="1">Multi-pass membrane protein</topology>
    </subcellularLocation>
</comment>
<evidence type="ECO:0000256" key="1">
    <source>
        <dbReference type="ARBA" id="ARBA00004141"/>
    </source>
</evidence>
<dbReference type="GO" id="GO:0016020">
    <property type="term" value="C:membrane"/>
    <property type="evidence" value="ECO:0007669"/>
    <property type="project" value="UniProtKB-SubCell"/>
</dbReference>
<dbReference type="HOGENOM" id="CLU_1281973_0_0_0"/>
<evidence type="ECO:0000256" key="3">
    <source>
        <dbReference type="ARBA" id="ARBA00022692"/>
    </source>
</evidence>
<feature type="transmembrane region" description="Helical" evidence="6">
    <location>
        <begin position="136"/>
        <end position="160"/>
    </location>
</feature>
<evidence type="ECO:0008006" key="9">
    <source>
        <dbReference type="Google" id="ProtNLM"/>
    </source>
</evidence>
<name>D7BI43_ALLS1</name>
<feature type="transmembrane region" description="Helical" evidence="6">
    <location>
        <begin position="167"/>
        <end position="184"/>
    </location>
</feature>
<dbReference type="AlphaFoldDB" id="D7BI43"/>
<dbReference type="EMBL" id="CP002042">
    <property type="protein sequence ID" value="ADH62317.1"/>
    <property type="molecule type" value="Genomic_DNA"/>
</dbReference>
<keyword evidence="3 6" id="KW-0812">Transmembrane</keyword>